<accession>A0AAV1D757</accession>
<protein>
    <submittedName>
        <fullName evidence="7">OLC1v1001130C1</fullName>
    </submittedName>
</protein>
<name>A0AAV1D757_OLDCO</name>
<dbReference type="GO" id="GO:0003677">
    <property type="term" value="F:DNA binding"/>
    <property type="evidence" value="ECO:0007669"/>
    <property type="project" value="TreeGrafter"/>
</dbReference>
<dbReference type="Gene3D" id="1.10.3180.10">
    <property type="entry name" value="DNA-binding domain of EIN3-like"/>
    <property type="match status" value="1"/>
</dbReference>
<keyword evidence="3" id="KW-0936">Ethylene signaling pathway</keyword>
<dbReference type="GO" id="GO:0005634">
    <property type="term" value="C:nucleus"/>
    <property type="evidence" value="ECO:0007669"/>
    <property type="project" value="UniProtKB-SubCell"/>
</dbReference>
<proteinExistence type="inferred from homology"/>
<feature type="region of interest" description="Disordered" evidence="5">
    <location>
        <begin position="66"/>
        <end position="88"/>
    </location>
</feature>
<keyword evidence="4" id="KW-0539">Nucleus</keyword>
<gene>
    <name evidence="7" type="ORF">OLC1_LOCUS12082</name>
</gene>
<sequence>MAFLEEMGFFDDLDPLSTGYGEDDFNQEAENGRLIEDENNDEEVMDISELEKRIWRDKMRLRKLKGKQKFEEAEETSQQRREAKARRKQMSRIHDCMLKSMLKMMEVCNAQGFVYGIIPEKGKPVTGASDNLRAWWKENVRFDQRAPAAVAKYQAEHSVGTKDKMTAKDTATLLAMVNHEEILAQKLHSHAQAMYTDTRNEPFPATDSCDIQFKTLDGETCNGGELNSLVHPFTTIAEDTEKVPLVGINCNKRKNSSVEGDMEKKKYTCHNQHCPYSSYNQGFENMTLKMNHQFYCLYGSDASGSRGASNYPVSNNHYQNLAISLPAAQPTAASQFSVQDPSSWNIPELGIPEDGQRLISQLMSKYDNNFQTTAGSTSGNVTSIENRNLQHLSSHLNANGNLLTSSVMLKNGVLQETVPPGHNAFPATGFLYAASTPAYDLFCNRNLDNDRVDFGYGTHSRIPSFENSMDAFPRYHVPW</sequence>
<evidence type="ECO:0000256" key="1">
    <source>
        <dbReference type="ARBA" id="ARBA00004123"/>
    </source>
</evidence>
<feature type="domain" description="Ethylene insensitive 3-like DNA-binding" evidence="6">
    <location>
        <begin position="49"/>
        <end position="171"/>
    </location>
</feature>
<comment type="subcellular location">
    <subcellularLocation>
        <location evidence="1">Nucleus</location>
    </subcellularLocation>
</comment>
<evidence type="ECO:0000313" key="7">
    <source>
        <dbReference type="EMBL" id="CAI9102789.1"/>
    </source>
</evidence>
<organism evidence="7 8">
    <name type="scientific">Oldenlandia corymbosa var. corymbosa</name>
    <dbReference type="NCBI Taxonomy" id="529605"/>
    <lineage>
        <taxon>Eukaryota</taxon>
        <taxon>Viridiplantae</taxon>
        <taxon>Streptophyta</taxon>
        <taxon>Embryophyta</taxon>
        <taxon>Tracheophyta</taxon>
        <taxon>Spermatophyta</taxon>
        <taxon>Magnoliopsida</taxon>
        <taxon>eudicotyledons</taxon>
        <taxon>Gunneridae</taxon>
        <taxon>Pentapetalae</taxon>
        <taxon>asterids</taxon>
        <taxon>lamiids</taxon>
        <taxon>Gentianales</taxon>
        <taxon>Rubiaceae</taxon>
        <taxon>Rubioideae</taxon>
        <taxon>Spermacoceae</taxon>
        <taxon>Hedyotis-Oldenlandia complex</taxon>
        <taxon>Oldenlandia</taxon>
    </lineage>
</organism>
<evidence type="ECO:0000256" key="4">
    <source>
        <dbReference type="ARBA" id="ARBA00023242"/>
    </source>
</evidence>
<evidence type="ECO:0000259" key="6">
    <source>
        <dbReference type="Pfam" id="PF04873"/>
    </source>
</evidence>
<dbReference type="PANTHER" id="PTHR33305">
    <property type="entry name" value="ETHYLENE INSENSITIVE 3-LIKE 2 PROTEIN"/>
    <property type="match status" value="1"/>
</dbReference>
<dbReference type="GO" id="GO:0009873">
    <property type="term" value="P:ethylene-activated signaling pathway"/>
    <property type="evidence" value="ECO:0007669"/>
    <property type="project" value="UniProtKB-KW"/>
</dbReference>
<dbReference type="EMBL" id="OX459121">
    <property type="protein sequence ID" value="CAI9102789.1"/>
    <property type="molecule type" value="Genomic_DNA"/>
</dbReference>
<dbReference type="PANTHER" id="PTHR33305:SF29">
    <property type="entry name" value="ETHYLENE INSENSITIVE 3-LIKE 5 PROTEIN"/>
    <property type="match status" value="1"/>
</dbReference>
<evidence type="ECO:0000313" key="8">
    <source>
        <dbReference type="Proteomes" id="UP001161247"/>
    </source>
</evidence>
<dbReference type="InterPro" id="IPR047091">
    <property type="entry name" value="EIN3-like_DNA-bd"/>
</dbReference>
<dbReference type="InterPro" id="IPR023278">
    <property type="entry name" value="Ethylene_insens-like_DNA-bd"/>
</dbReference>
<evidence type="ECO:0000256" key="3">
    <source>
        <dbReference type="ARBA" id="ARBA00022745"/>
    </source>
</evidence>
<dbReference type="Proteomes" id="UP001161247">
    <property type="component" value="Chromosome 4"/>
</dbReference>
<reference evidence="7" key="1">
    <citation type="submission" date="2023-03" db="EMBL/GenBank/DDBJ databases">
        <authorList>
            <person name="Julca I."/>
        </authorList>
    </citation>
    <scope>NUCLEOTIDE SEQUENCE</scope>
</reference>
<dbReference type="InterPro" id="IPR006957">
    <property type="entry name" value="EIN3"/>
</dbReference>
<comment type="similarity">
    <text evidence="2">Belongs to the EIN3 family.</text>
</comment>
<evidence type="ECO:0000256" key="2">
    <source>
        <dbReference type="ARBA" id="ARBA00009416"/>
    </source>
</evidence>
<keyword evidence="8" id="KW-1185">Reference proteome</keyword>
<dbReference type="GO" id="GO:0003700">
    <property type="term" value="F:DNA-binding transcription factor activity"/>
    <property type="evidence" value="ECO:0007669"/>
    <property type="project" value="InterPro"/>
</dbReference>
<dbReference type="AlphaFoldDB" id="A0AAV1D757"/>
<dbReference type="Pfam" id="PF04873">
    <property type="entry name" value="EIN3_DNA-bd"/>
    <property type="match status" value="1"/>
</dbReference>
<evidence type="ECO:0000256" key="5">
    <source>
        <dbReference type="SAM" id="MobiDB-lite"/>
    </source>
</evidence>